<keyword evidence="1" id="KW-0472">Membrane</keyword>
<evidence type="ECO:0000313" key="3">
    <source>
        <dbReference type="Proteomes" id="UP000193560"/>
    </source>
</evidence>
<proteinExistence type="predicted"/>
<protein>
    <submittedName>
        <fullName evidence="2">Uncharacterized protein</fullName>
    </submittedName>
</protein>
<keyword evidence="1" id="KW-1133">Transmembrane helix</keyword>
<accession>A0A1X2INQ1</accession>
<sequence length="901" mass="101390">MSRYPNNASSIVSIIAKKKNRLPYLFYGCIGFIIVIYCLRYLSLTSTPIKSTPAANKEVLPHVDYLDSSQLINNEELDRLLFQDVTPSFAMKTTATYGHSIQQLDGMIQDVGVPSLTITALLQATPTAAFYTQLAAVLHQSYSPTSIWLICAPKDQSALQQHIQSLPEKDTIHLLLLPPLQQQVNGHDDAWMTLALQSDADYVWILDANALPGQDYLARVATLSMTSAYKHTLLGTSAWGTRQQQQEQCIDTTAPDFVTTPVAHIDGLWLLARNWLTPDLFLQQQNNETRGRVISDYLNHIGITPIALPLTTTNQHHWHDTFLVKSGHSCHPSELSPTATTAKQNQGSVDNSSSLVFLVDQWEQLQELVPLICHDHSQSTTIARVIHVLPTATRFTLTQEMIQDALLQHGKGCTPSNLNNGDNGKIVVHSSAWLRGIYEEQSWHLAQHIMQRLASTLASLDASVLIHTLRPSDPISDSVAAALSAHPVTVIPLPARDIQHVQWMMDLPMIALENWHKGKIQLMVTTDRNPHGLTRLLRSANKAHYLGDKVDLTIIMDQSSDRVTQQFVHDFSWKMHGEKQLRHRIVKMNRMPVFVESWYPRDSYDDYAILLHDDIDVSSLYYVWAKQALLRYRYSNSNNGNIDDGNSRLAEAVMGISLYTPRLVDAYVDGRRLFEPPLATTTHPYLMQAVTNGGTLFFPEHWREFHDYVTARYADIKKKQLQTIEVPLARSANWTHSWRRYMDELMYLRGYVMVYPFLLQGQQSFSTHHLDIRHHPSSDVAAAADDNNDAIRSLFQVPLVQDTAAMTNFGFSDVDDLSLFDLWGQPVAAYADMQERGWLLQRSVSACPPPPSSSRLVYDPADLLCPFARIVDIPVDQVTTDALPTRIATLYVTNAAAPTPA</sequence>
<keyword evidence="3" id="KW-1185">Reference proteome</keyword>
<evidence type="ECO:0000256" key="1">
    <source>
        <dbReference type="SAM" id="Phobius"/>
    </source>
</evidence>
<organism evidence="2 3">
    <name type="scientific">Absidia repens</name>
    <dbReference type="NCBI Taxonomy" id="90262"/>
    <lineage>
        <taxon>Eukaryota</taxon>
        <taxon>Fungi</taxon>
        <taxon>Fungi incertae sedis</taxon>
        <taxon>Mucoromycota</taxon>
        <taxon>Mucoromycotina</taxon>
        <taxon>Mucoromycetes</taxon>
        <taxon>Mucorales</taxon>
        <taxon>Cunninghamellaceae</taxon>
        <taxon>Absidia</taxon>
    </lineage>
</organism>
<dbReference type="Gene3D" id="3.90.550.10">
    <property type="entry name" value="Spore Coat Polysaccharide Biosynthesis Protein SpsA, Chain A"/>
    <property type="match status" value="1"/>
</dbReference>
<name>A0A1X2INQ1_9FUNG</name>
<dbReference type="InterPro" id="IPR029044">
    <property type="entry name" value="Nucleotide-diphossugar_trans"/>
</dbReference>
<dbReference type="PANTHER" id="PTHR33604:SF3">
    <property type="entry name" value="OSJNBA0004B13.7 PROTEIN"/>
    <property type="match status" value="1"/>
</dbReference>
<dbReference type="STRING" id="90262.A0A1X2INQ1"/>
<dbReference type="OrthoDB" id="2020070at2759"/>
<dbReference type="PANTHER" id="PTHR33604">
    <property type="entry name" value="OSJNBA0004B13.7 PROTEIN"/>
    <property type="match status" value="1"/>
</dbReference>
<gene>
    <name evidence="2" type="ORF">BCR42DRAFT_449359</name>
</gene>
<comment type="caution">
    <text evidence="2">The sequence shown here is derived from an EMBL/GenBank/DDBJ whole genome shotgun (WGS) entry which is preliminary data.</text>
</comment>
<evidence type="ECO:0000313" key="2">
    <source>
        <dbReference type="EMBL" id="ORZ19643.1"/>
    </source>
</evidence>
<dbReference type="Proteomes" id="UP000193560">
    <property type="component" value="Unassembled WGS sequence"/>
</dbReference>
<dbReference type="AlphaFoldDB" id="A0A1X2INQ1"/>
<feature type="transmembrane region" description="Helical" evidence="1">
    <location>
        <begin position="24"/>
        <end position="42"/>
    </location>
</feature>
<reference evidence="2 3" key="1">
    <citation type="submission" date="2016-07" db="EMBL/GenBank/DDBJ databases">
        <title>Pervasive Adenine N6-methylation of Active Genes in Fungi.</title>
        <authorList>
            <consortium name="DOE Joint Genome Institute"/>
            <person name="Mondo S.J."/>
            <person name="Dannebaum R.O."/>
            <person name="Kuo R.C."/>
            <person name="Labutti K."/>
            <person name="Haridas S."/>
            <person name="Kuo A."/>
            <person name="Salamov A."/>
            <person name="Ahrendt S.R."/>
            <person name="Lipzen A."/>
            <person name="Sullivan W."/>
            <person name="Andreopoulos W.B."/>
            <person name="Clum A."/>
            <person name="Lindquist E."/>
            <person name="Daum C."/>
            <person name="Ramamoorthy G.K."/>
            <person name="Gryganskyi A."/>
            <person name="Culley D."/>
            <person name="Magnuson J.K."/>
            <person name="James T.Y."/>
            <person name="O'Malley M.A."/>
            <person name="Stajich J.E."/>
            <person name="Spatafora J.W."/>
            <person name="Visel A."/>
            <person name="Grigoriev I.V."/>
        </authorList>
    </citation>
    <scope>NUCLEOTIDE SEQUENCE [LARGE SCALE GENOMIC DNA]</scope>
    <source>
        <strain evidence="2 3">NRRL 1336</strain>
    </source>
</reference>
<keyword evidence="1" id="KW-0812">Transmembrane</keyword>
<dbReference type="EMBL" id="MCGE01000007">
    <property type="protein sequence ID" value="ORZ19643.1"/>
    <property type="molecule type" value="Genomic_DNA"/>
</dbReference>